<proteinExistence type="predicted"/>
<dbReference type="AlphaFoldDB" id="J9GDQ0"/>
<name>J9GDQ0_9ZZZZ</name>
<protein>
    <submittedName>
        <fullName evidence="1">Membrane protein</fullName>
    </submittedName>
</protein>
<accession>J9GDQ0</accession>
<gene>
    <name evidence="1" type="ORF">EVA_06884</name>
</gene>
<dbReference type="EMBL" id="AMCI01001611">
    <property type="protein sequence ID" value="EJX05009.1"/>
    <property type="molecule type" value="Genomic_DNA"/>
</dbReference>
<sequence length="77" mass="8801">MYSLMSVLFLGICLRCLCYFIHFSSHCLFFWVLPCAEPLLIDLFLYDYKLPYELFIPAFLSAAHGCSGYISSSLAVD</sequence>
<reference evidence="1" key="1">
    <citation type="journal article" date="2012" name="PLoS ONE">
        <title>Gene sets for utilization of primary and secondary nutrition supplies in the distal gut of endangered iberian lynx.</title>
        <authorList>
            <person name="Alcaide M."/>
            <person name="Messina E."/>
            <person name="Richter M."/>
            <person name="Bargiela R."/>
            <person name="Peplies J."/>
            <person name="Huws S.A."/>
            <person name="Newbold C.J."/>
            <person name="Golyshin P.N."/>
            <person name="Simon M.A."/>
            <person name="Lopez G."/>
            <person name="Yakimov M.M."/>
            <person name="Ferrer M."/>
        </authorList>
    </citation>
    <scope>NUCLEOTIDE SEQUENCE</scope>
</reference>
<organism evidence="1">
    <name type="scientific">gut metagenome</name>
    <dbReference type="NCBI Taxonomy" id="749906"/>
    <lineage>
        <taxon>unclassified sequences</taxon>
        <taxon>metagenomes</taxon>
        <taxon>organismal metagenomes</taxon>
    </lineage>
</organism>
<evidence type="ECO:0000313" key="1">
    <source>
        <dbReference type="EMBL" id="EJX05009.1"/>
    </source>
</evidence>
<comment type="caution">
    <text evidence="1">The sequence shown here is derived from an EMBL/GenBank/DDBJ whole genome shotgun (WGS) entry which is preliminary data.</text>
</comment>